<protein>
    <submittedName>
        <fullName evidence="1">Uncharacterized protein</fullName>
    </submittedName>
</protein>
<dbReference type="AlphaFoldDB" id="X1NV84"/>
<proteinExistence type="predicted"/>
<gene>
    <name evidence="1" type="ORF">S06H3_26690</name>
</gene>
<evidence type="ECO:0000313" key="1">
    <source>
        <dbReference type="EMBL" id="GAI30705.1"/>
    </source>
</evidence>
<name>X1NV84_9ZZZZ</name>
<feature type="non-terminal residue" evidence="1">
    <location>
        <position position="263"/>
    </location>
</feature>
<dbReference type="EMBL" id="BARV01015446">
    <property type="protein sequence ID" value="GAI30705.1"/>
    <property type="molecule type" value="Genomic_DNA"/>
</dbReference>
<reference evidence="1" key="1">
    <citation type="journal article" date="2014" name="Front. Microbiol.">
        <title>High frequency of phylogenetically diverse reductive dehalogenase-homologous genes in deep subseafloor sedimentary metagenomes.</title>
        <authorList>
            <person name="Kawai M."/>
            <person name="Futagami T."/>
            <person name="Toyoda A."/>
            <person name="Takaki Y."/>
            <person name="Nishi S."/>
            <person name="Hori S."/>
            <person name="Arai W."/>
            <person name="Tsubouchi T."/>
            <person name="Morono Y."/>
            <person name="Uchiyama I."/>
            <person name="Ito T."/>
            <person name="Fujiyama A."/>
            <person name="Inagaki F."/>
            <person name="Takami H."/>
        </authorList>
    </citation>
    <scope>NUCLEOTIDE SEQUENCE</scope>
    <source>
        <strain evidence="1">Expedition CK06-06</strain>
    </source>
</reference>
<organism evidence="1">
    <name type="scientific">marine sediment metagenome</name>
    <dbReference type="NCBI Taxonomy" id="412755"/>
    <lineage>
        <taxon>unclassified sequences</taxon>
        <taxon>metagenomes</taxon>
        <taxon>ecological metagenomes</taxon>
    </lineage>
</organism>
<sequence>MATKKAKKEKEQLDFESIHNSFKRNLESLEVFVNNVAPIAAKYDKATLKKIKQTLEQIVKFARLDKGQIEQKKGELTVKVSEDTARKIIPLAANLPRLPMPQAHLLYRSSFVTLISYLDFLLSDLIHFFYRKYPESLFGKELPLTLSELKLLGSVDEAVDFVINKEADNVLYDSLEKQKLYLKNTLKIDTKDSILNWNRLIEATERRHIVVHNDCKINRRYLANADLSQIPEKAKDLKEGTRVRITESYFKSVFEEVCVSGLV</sequence>
<accession>X1NV84</accession>
<comment type="caution">
    <text evidence="1">The sequence shown here is derived from an EMBL/GenBank/DDBJ whole genome shotgun (WGS) entry which is preliminary data.</text>
</comment>